<dbReference type="Proteomes" id="UP000026739">
    <property type="component" value="Unassembled WGS sequence"/>
</dbReference>
<evidence type="ECO:0000256" key="2">
    <source>
        <dbReference type="ARBA" id="ARBA00023315"/>
    </source>
</evidence>
<organism evidence="3 4">
    <name type="scientific">Pseudomonas mandelii PD30</name>
    <dbReference type="NCBI Taxonomy" id="1419583"/>
    <lineage>
        <taxon>Bacteria</taxon>
        <taxon>Pseudomonadati</taxon>
        <taxon>Pseudomonadota</taxon>
        <taxon>Gammaproteobacteria</taxon>
        <taxon>Pseudomonadales</taxon>
        <taxon>Pseudomonadaceae</taxon>
        <taxon>Pseudomonas</taxon>
    </lineage>
</organism>
<dbReference type="PANTHER" id="PTHR42811">
    <property type="entry name" value="SERINE ACETYLTRANSFERASE"/>
    <property type="match status" value="1"/>
</dbReference>
<evidence type="ECO:0000313" key="4">
    <source>
        <dbReference type="Proteomes" id="UP000026739"/>
    </source>
</evidence>
<dbReference type="RefSeq" id="WP_033055193.1">
    <property type="nucleotide sequence ID" value="NZ_AZQQ01000061.1"/>
</dbReference>
<evidence type="ECO:0000256" key="1">
    <source>
        <dbReference type="ARBA" id="ARBA00022679"/>
    </source>
</evidence>
<sequence length="175" mass="19623">MNLETLTMHWKSEVSNKKKPGSRIGLITNIIKRTRKNNTLRYLFVFRLAQYLNARKGLFHVYAKRLERKINLKYGVDISIDAKIGPGFRIGHLPGIVITGHVQIGRNFFIRQNTTIGIKTMGLPEYELKIGDNVSIGANSCIIADTLSIGDNVTIGAMSFVNKNIPEGATFYNAR</sequence>
<comment type="caution">
    <text evidence="3">The sequence shown here is derived from an EMBL/GenBank/DDBJ whole genome shotgun (WGS) entry which is preliminary data.</text>
</comment>
<keyword evidence="1 3" id="KW-0808">Transferase</keyword>
<protein>
    <submittedName>
        <fullName evidence="3">Serine acetyltransferase</fullName>
    </submittedName>
</protein>
<dbReference type="InterPro" id="IPR011004">
    <property type="entry name" value="Trimer_LpxA-like_sf"/>
</dbReference>
<accession>A0A059L806</accession>
<dbReference type="GO" id="GO:0016746">
    <property type="term" value="F:acyltransferase activity"/>
    <property type="evidence" value="ECO:0007669"/>
    <property type="project" value="UniProtKB-KW"/>
</dbReference>
<dbReference type="InterPro" id="IPR045304">
    <property type="entry name" value="LbH_SAT"/>
</dbReference>
<dbReference type="eggNOG" id="COG1045">
    <property type="taxonomic scope" value="Bacteria"/>
</dbReference>
<dbReference type="AlphaFoldDB" id="A0A059L806"/>
<dbReference type="SUPFAM" id="SSF51161">
    <property type="entry name" value="Trimeric LpxA-like enzymes"/>
    <property type="match status" value="1"/>
</dbReference>
<dbReference type="EMBL" id="AZQQ01000061">
    <property type="protein sequence ID" value="KDD70215.1"/>
    <property type="molecule type" value="Genomic_DNA"/>
</dbReference>
<name>A0A059L806_9PSED</name>
<dbReference type="Gene3D" id="2.160.10.10">
    <property type="entry name" value="Hexapeptide repeat proteins"/>
    <property type="match status" value="1"/>
</dbReference>
<reference evidence="3 4" key="1">
    <citation type="submission" date="2013-12" db="EMBL/GenBank/DDBJ databases">
        <authorList>
            <person name="Formusa P.A."/>
            <person name="Habash M."/>
            <person name="Lee H."/>
            <person name="Trevors J.T."/>
        </authorList>
    </citation>
    <scope>NUCLEOTIDE SEQUENCE [LARGE SCALE GENOMIC DNA]</scope>
    <source>
        <strain evidence="3 4">PD30</strain>
    </source>
</reference>
<dbReference type="CDD" id="cd03354">
    <property type="entry name" value="LbH_SAT"/>
    <property type="match status" value="1"/>
</dbReference>
<gene>
    <name evidence="3" type="ORF">V466_02695</name>
</gene>
<keyword evidence="2" id="KW-0012">Acyltransferase</keyword>
<evidence type="ECO:0000313" key="3">
    <source>
        <dbReference type="EMBL" id="KDD70215.1"/>
    </source>
</evidence>
<proteinExistence type="predicted"/>